<comment type="caution">
    <text evidence="1">The sequence shown here is derived from an EMBL/GenBank/DDBJ whole genome shotgun (WGS) entry which is preliminary data.</text>
</comment>
<dbReference type="Proteomes" id="UP001181693">
    <property type="component" value="Unassembled WGS sequence"/>
</dbReference>
<keyword evidence="2" id="KW-1185">Reference proteome</keyword>
<dbReference type="AlphaFoldDB" id="A0AAV3AM10"/>
<name>A0AAV3AM10_PYXAD</name>
<reference evidence="1" key="1">
    <citation type="thesis" date="2020" institute="ProQuest LLC" country="789 East Eisenhower Parkway, Ann Arbor, MI, USA">
        <title>Comparative Genomics and Chromosome Evolution.</title>
        <authorList>
            <person name="Mudd A.B."/>
        </authorList>
    </citation>
    <scope>NUCLEOTIDE SEQUENCE</scope>
    <source>
        <strain evidence="1">1538</strain>
        <tissue evidence="1">Blood</tissue>
    </source>
</reference>
<dbReference type="EMBL" id="DYDO01000003">
    <property type="protein sequence ID" value="DBA28855.1"/>
    <property type="molecule type" value="Genomic_DNA"/>
</dbReference>
<gene>
    <name evidence="1" type="ORF">GDO54_009146</name>
</gene>
<evidence type="ECO:0000313" key="2">
    <source>
        <dbReference type="Proteomes" id="UP001181693"/>
    </source>
</evidence>
<protein>
    <submittedName>
        <fullName evidence="1">Uncharacterized protein</fullName>
    </submittedName>
</protein>
<proteinExistence type="predicted"/>
<evidence type="ECO:0000313" key="1">
    <source>
        <dbReference type="EMBL" id="DBA28855.1"/>
    </source>
</evidence>
<sequence>MGRREQQDHLIHCYFCCVNKSGFSAQMDFLQHEMCFRHLIERSIILYKRHCNSILGTYLPPRVNGTKEVPYTVIFLKLSQIFHFLISLSFFLNTLVGDAESAKLKNMQ</sequence>
<organism evidence="1 2">
    <name type="scientific">Pyxicephalus adspersus</name>
    <name type="common">African bullfrog</name>
    <dbReference type="NCBI Taxonomy" id="30357"/>
    <lineage>
        <taxon>Eukaryota</taxon>
        <taxon>Metazoa</taxon>
        <taxon>Chordata</taxon>
        <taxon>Craniata</taxon>
        <taxon>Vertebrata</taxon>
        <taxon>Euteleostomi</taxon>
        <taxon>Amphibia</taxon>
        <taxon>Batrachia</taxon>
        <taxon>Anura</taxon>
        <taxon>Neobatrachia</taxon>
        <taxon>Ranoidea</taxon>
        <taxon>Pyxicephalidae</taxon>
        <taxon>Pyxicephalinae</taxon>
        <taxon>Pyxicephalus</taxon>
    </lineage>
</organism>
<accession>A0AAV3AM10</accession>